<dbReference type="Proteomes" id="UP000784294">
    <property type="component" value="Unassembled WGS sequence"/>
</dbReference>
<comment type="caution">
    <text evidence="1">The sequence shown here is derived from an EMBL/GenBank/DDBJ whole genome shotgun (WGS) entry which is preliminary data.</text>
</comment>
<accession>A0A448XLB3</accession>
<protein>
    <submittedName>
        <fullName evidence="1">Uncharacterized protein</fullName>
    </submittedName>
</protein>
<evidence type="ECO:0000313" key="1">
    <source>
        <dbReference type="EMBL" id="VEL39352.1"/>
    </source>
</evidence>
<sequence length="103" mass="11971">MTKKVVDWSPAQNFLALNCLWKAPVRGIEEALKELDRRRLKQSQTRPATGSCEKRCQRLAHVKSDRRRRECEHATALDALVTYKTDKRLGLTTLSNDHMHQQE</sequence>
<keyword evidence="2" id="KW-1185">Reference proteome</keyword>
<organism evidence="1 2">
    <name type="scientific">Protopolystoma xenopodis</name>
    <dbReference type="NCBI Taxonomy" id="117903"/>
    <lineage>
        <taxon>Eukaryota</taxon>
        <taxon>Metazoa</taxon>
        <taxon>Spiralia</taxon>
        <taxon>Lophotrochozoa</taxon>
        <taxon>Platyhelminthes</taxon>
        <taxon>Monogenea</taxon>
        <taxon>Polyopisthocotylea</taxon>
        <taxon>Polystomatidea</taxon>
        <taxon>Polystomatidae</taxon>
        <taxon>Protopolystoma</taxon>
    </lineage>
</organism>
<dbReference type="EMBL" id="CAAALY010260987">
    <property type="protein sequence ID" value="VEL39352.1"/>
    <property type="molecule type" value="Genomic_DNA"/>
</dbReference>
<dbReference type="AlphaFoldDB" id="A0A448XLB3"/>
<proteinExistence type="predicted"/>
<name>A0A448XLB3_9PLAT</name>
<gene>
    <name evidence="1" type="ORF">PXEA_LOCUS32792</name>
</gene>
<evidence type="ECO:0000313" key="2">
    <source>
        <dbReference type="Proteomes" id="UP000784294"/>
    </source>
</evidence>
<reference evidence="1" key="1">
    <citation type="submission" date="2018-11" db="EMBL/GenBank/DDBJ databases">
        <authorList>
            <consortium name="Pathogen Informatics"/>
        </authorList>
    </citation>
    <scope>NUCLEOTIDE SEQUENCE</scope>
</reference>